<dbReference type="PANTHER" id="PTHR10762">
    <property type="entry name" value="DIPHTHAMIDE BIOSYNTHESIS PROTEIN"/>
    <property type="match status" value="1"/>
</dbReference>
<name>A0A484NB80_9ASTE</name>
<evidence type="ECO:0000256" key="9">
    <source>
        <dbReference type="ARBA" id="ARBA00032791"/>
    </source>
</evidence>
<dbReference type="Pfam" id="PF01866">
    <property type="entry name" value="Diphthamide_syn"/>
    <property type="match status" value="1"/>
</dbReference>
<evidence type="ECO:0000313" key="10">
    <source>
        <dbReference type="EMBL" id="VFQ97776.1"/>
    </source>
</evidence>
<dbReference type="EMBL" id="OOIL02006555">
    <property type="protein sequence ID" value="VFQ97776.1"/>
    <property type="molecule type" value="Genomic_DNA"/>
</dbReference>
<dbReference type="Gene3D" id="3.40.50.11840">
    <property type="entry name" value="Diphthamide synthesis DPH1/DPH2 domain 1"/>
    <property type="match status" value="1"/>
</dbReference>
<protein>
    <recommendedName>
        <fullName evidence="4">2-(3-amino-3-carboxypropyl)histidine synthase subunit 2</fullName>
    </recommendedName>
    <alternativeName>
        <fullName evidence="8">Diphthamide biosynthesis protein 2</fullName>
    </alternativeName>
    <alternativeName>
        <fullName evidence="9">Diphtheria toxin resistance protein 2</fullName>
    </alternativeName>
</protein>
<gene>
    <name evidence="10" type="ORF">CCAM_LOCUS39552</name>
</gene>
<evidence type="ECO:0000256" key="7">
    <source>
        <dbReference type="ARBA" id="ARBA00023014"/>
    </source>
</evidence>
<comment type="similarity">
    <text evidence="3">Belongs to the DPH1/DPH2 family. DPH2 subfamily.</text>
</comment>
<dbReference type="OrthoDB" id="449241at2759"/>
<evidence type="ECO:0000256" key="2">
    <source>
        <dbReference type="ARBA" id="ARBA00005156"/>
    </source>
</evidence>
<keyword evidence="11" id="KW-1185">Reference proteome</keyword>
<evidence type="ECO:0000313" key="11">
    <source>
        <dbReference type="Proteomes" id="UP000595140"/>
    </source>
</evidence>
<organism evidence="10 11">
    <name type="scientific">Cuscuta campestris</name>
    <dbReference type="NCBI Taxonomy" id="132261"/>
    <lineage>
        <taxon>Eukaryota</taxon>
        <taxon>Viridiplantae</taxon>
        <taxon>Streptophyta</taxon>
        <taxon>Embryophyta</taxon>
        <taxon>Tracheophyta</taxon>
        <taxon>Spermatophyta</taxon>
        <taxon>Magnoliopsida</taxon>
        <taxon>eudicotyledons</taxon>
        <taxon>Gunneridae</taxon>
        <taxon>Pentapetalae</taxon>
        <taxon>asterids</taxon>
        <taxon>lamiids</taxon>
        <taxon>Solanales</taxon>
        <taxon>Convolvulaceae</taxon>
        <taxon>Cuscuteae</taxon>
        <taxon>Cuscuta</taxon>
        <taxon>Cuscuta subgen. Grammica</taxon>
        <taxon>Cuscuta sect. Cleistogrammica</taxon>
    </lineage>
</organism>
<dbReference type="InterPro" id="IPR042265">
    <property type="entry name" value="DPH1/DPH2_3"/>
</dbReference>
<evidence type="ECO:0000256" key="3">
    <source>
        <dbReference type="ARBA" id="ARBA00006179"/>
    </source>
</evidence>
<dbReference type="InterPro" id="IPR042263">
    <property type="entry name" value="DPH1/DPH2_1"/>
</dbReference>
<accession>A0A484NB80</accession>
<dbReference type="Proteomes" id="UP000595140">
    <property type="component" value="Unassembled WGS sequence"/>
</dbReference>
<comment type="pathway">
    <text evidence="2">Protein modification; peptidyl-diphthamide biosynthesis.</text>
</comment>
<dbReference type="SFLD" id="SFLDS00032">
    <property type="entry name" value="Radical_SAM_3-amino-3-carboxyp"/>
    <property type="match status" value="1"/>
</dbReference>
<dbReference type="InterPro" id="IPR016435">
    <property type="entry name" value="DPH1/DPH2"/>
</dbReference>
<dbReference type="GO" id="GO:0051536">
    <property type="term" value="F:iron-sulfur cluster binding"/>
    <property type="evidence" value="ECO:0007669"/>
    <property type="project" value="UniProtKB-KW"/>
</dbReference>
<keyword evidence="6" id="KW-0408">Iron</keyword>
<evidence type="ECO:0000256" key="5">
    <source>
        <dbReference type="ARBA" id="ARBA00022723"/>
    </source>
</evidence>
<dbReference type="GO" id="GO:0090560">
    <property type="term" value="F:2-(3-amino-3-carboxypropyl)histidine synthase activity"/>
    <property type="evidence" value="ECO:0007669"/>
    <property type="project" value="InterPro"/>
</dbReference>
<comment type="cofactor">
    <cofactor evidence="1">
        <name>[4Fe-4S] cluster</name>
        <dbReference type="ChEBI" id="CHEBI:49883"/>
    </cofactor>
</comment>
<evidence type="ECO:0000256" key="8">
    <source>
        <dbReference type="ARBA" id="ARBA00032573"/>
    </source>
</evidence>
<dbReference type="SFLD" id="SFLDG01121">
    <property type="entry name" value="Diphthamide_biosynthesis"/>
    <property type="match status" value="1"/>
</dbReference>
<dbReference type="PANTHER" id="PTHR10762:SF2">
    <property type="entry name" value="2-(3-AMINO-3-CARBOXYPROPYL)HISTIDINE SYNTHASE SUBUNIT 2"/>
    <property type="match status" value="1"/>
</dbReference>
<evidence type="ECO:0000256" key="6">
    <source>
        <dbReference type="ARBA" id="ARBA00023004"/>
    </source>
</evidence>
<evidence type="ECO:0000256" key="4">
    <source>
        <dbReference type="ARBA" id="ARBA00021914"/>
    </source>
</evidence>
<dbReference type="GO" id="GO:0046872">
    <property type="term" value="F:metal ion binding"/>
    <property type="evidence" value="ECO:0007669"/>
    <property type="project" value="UniProtKB-KW"/>
</dbReference>
<dbReference type="FunFam" id="3.40.50.11860:FF:000001">
    <property type="entry name" value="2-(3-amino-3-carboxypropyl)histidine synthase subunit 2"/>
    <property type="match status" value="1"/>
</dbReference>
<dbReference type="UniPathway" id="UPA00559"/>
<dbReference type="Gene3D" id="3.40.50.11860">
    <property type="entry name" value="Diphthamide synthesis DPH1/DPH2 domain 3"/>
    <property type="match status" value="1"/>
</dbReference>
<proteinExistence type="inferred from homology"/>
<dbReference type="FunFam" id="3.40.50.11840:FF:000002">
    <property type="entry name" value="2-(3-amino-3-carboxypropyl)histidine synthase subunit 2"/>
    <property type="match status" value="1"/>
</dbReference>
<dbReference type="AlphaFoldDB" id="A0A484NB80"/>
<reference evidence="10 11" key="1">
    <citation type="submission" date="2018-04" db="EMBL/GenBank/DDBJ databases">
        <authorList>
            <person name="Vogel A."/>
        </authorList>
    </citation>
    <scope>NUCLEOTIDE SEQUENCE [LARGE SCALE GENOMIC DNA]</scope>
</reference>
<dbReference type="NCBIfam" id="TIGR00322">
    <property type="entry name" value="diphth2_R"/>
    <property type="match status" value="1"/>
</dbReference>
<evidence type="ECO:0000256" key="1">
    <source>
        <dbReference type="ARBA" id="ARBA00001966"/>
    </source>
</evidence>
<dbReference type="GO" id="GO:0017183">
    <property type="term" value="P:protein histidyl modification to diphthamide"/>
    <property type="evidence" value="ECO:0007669"/>
    <property type="project" value="UniProtKB-UniPathway"/>
</dbReference>
<keyword evidence="7" id="KW-0411">Iron-sulfur</keyword>
<keyword evidence="5" id="KW-0479">Metal-binding</keyword>
<sequence>MDFDSTYDTVCVADFILHKGFKRVALQFPDELLKHSTKIVAALHKKIRALGESSGDTKDVKLYVMADTTYGNCCVDEVGAAHVNADCVIHYGHTCLSPTSAIPAFYVFGKASINVPNCVEKLYGYTLQFEKPILVLYGLEYAHAIPKIKEVAIAESSRLYSSSNLELPYADVINFVTSPTAVFRSVDNNPEDVDCGTDNGSHSKETYTIGGLSWSLNKGHKMKDYLLFYIGSDNSAFANVLLTFNSCELVRYDAAQDLLVTNFSSQNKILRRRYFLVEKAKDAGIVGILVGTLGVAGYLHMIHQMKDLITRAGKKAYIFVMGRPNPAKLANFPECDVFIYVSCAQTALLDSKEFLAPIITPYEAMLAFNRGSQWTGEYVTEFRDLLGSAPVEENEQSEEARFSFLQGGYMEDFDQKEPHDLEEEEEDGVSALVSITQRALQVRDSETKKTMVGTAKSGAEFFAARSFHGLDIHHSESNTITEPLLMGRSGRASGYTHERTTPHT</sequence>